<dbReference type="Gene3D" id="2.30.30.40">
    <property type="entry name" value="SH3 Domains"/>
    <property type="match status" value="1"/>
</dbReference>
<evidence type="ECO:0000256" key="2">
    <source>
        <dbReference type="PROSITE-ProRule" id="PRU00192"/>
    </source>
</evidence>
<dbReference type="GO" id="GO:0016197">
    <property type="term" value="P:endosomal transport"/>
    <property type="evidence" value="ECO:0007669"/>
    <property type="project" value="TreeGrafter"/>
</dbReference>
<keyword evidence="1 2" id="KW-0728">SH3 domain</keyword>
<dbReference type="PANTHER" id="PTHR45827">
    <property type="entry name" value="SORTING NEXIN"/>
    <property type="match status" value="1"/>
</dbReference>
<dbReference type="OrthoDB" id="10254720at2759"/>
<dbReference type="GO" id="GO:0006897">
    <property type="term" value="P:endocytosis"/>
    <property type="evidence" value="ECO:0007669"/>
    <property type="project" value="TreeGrafter"/>
</dbReference>
<dbReference type="Proteomes" id="UP000218231">
    <property type="component" value="Unassembled WGS sequence"/>
</dbReference>
<dbReference type="GO" id="GO:0005886">
    <property type="term" value="C:plasma membrane"/>
    <property type="evidence" value="ECO:0007669"/>
    <property type="project" value="TreeGrafter"/>
</dbReference>
<gene>
    <name evidence="4" type="ORF">WR25_01366</name>
</gene>
<dbReference type="Pfam" id="PF14604">
    <property type="entry name" value="SH3_9"/>
    <property type="match status" value="1"/>
</dbReference>
<dbReference type="PRINTS" id="PR00452">
    <property type="entry name" value="SH3DOMAIN"/>
</dbReference>
<dbReference type="STRING" id="2018661.A0A2A2KV33"/>
<dbReference type="PANTHER" id="PTHR45827:SF1">
    <property type="entry name" value="SORTING NEXIN"/>
    <property type="match status" value="1"/>
</dbReference>
<evidence type="ECO:0000313" key="4">
    <source>
        <dbReference type="EMBL" id="PAV77810.1"/>
    </source>
</evidence>
<dbReference type="GO" id="GO:0031410">
    <property type="term" value="C:cytoplasmic vesicle"/>
    <property type="evidence" value="ECO:0007669"/>
    <property type="project" value="TreeGrafter"/>
</dbReference>
<keyword evidence="5" id="KW-1185">Reference proteome</keyword>
<dbReference type="AlphaFoldDB" id="A0A2A2KV33"/>
<organism evidence="4 5">
    <name type="scientific">Diploscapter pachys</name>
    <dbReference type="NCBI Taxonomy" id="2018661"/>
    <lineage>
        <taxon>Eukaryota</taxon>
        <taxon>Metazoa</taxon>
        <taxon>Ecdysozoa</taxon>
        <taxon>Nematoda</taxon>
        <taxon>Chromadorea</taxon>
        <taxon>Rhabditida</taxon>
        <taxon>Rhabditina</taxon>
        <taxon>Rhabditomorpha</taxon>
        <taxon>Rhabditoidea</taxon>
        <taxon>Rhabditidae</taxon>
        <taxon>Diploscapter</taxon>
    </lineage>
</organism>
<dbReference type="SMART" id="SM00326">
    <property type="entry name" value="SH3"/>
    <property type="match status" value="1"/>
</dbReference>
<dbReference type="GO" id="GO:0097320">
    <property type="term" value="P:plasma membrane tubulation"/>
    <property type="evidence" value="ECO:0007669"/>
    <property type="project" value="TreeGrafter"/>
</dbReference>
<evidence type="ECO:0000313" key="5">
    <source>
        <dbReference type="Proteomes" id="UP000218231"/>
    </source>
</evidence>
<protein>
    <recommendedName>
        <fullName evidence="3">SH3 domain-containing protein</fullName>
    </recommendedName>
</protein>
<dbReference type="PROSITE" id="PS50002">
    <property type="entry name" value="SH3"/>
    <property type="match status" value="1"/>
</dbReference>
<reference evidence="4 5" key="1">
    <citation type="journal article" date="2017" name="Curr. Biol.">
        <title>Genome architecture and evolution of a unichromosomal asexual nematode.</title>
        <authorList>
            <person name="Fradin H."/>
            <person name="Zegar C."/>
            <person name="Gutwein M."/>
            <person name="Lucas J."/>
            <person name="Kovtun M."/>
            <person name="Corcoran D."/>
            <person name="Baugh L.R."/>
            <person name="Kiontke K."/>
            <person name="Gunsalus K."/>
            <person name="Fitch D.H."/>
            <person name="Piano F."/>
        </authorList>
    </citation>
    <scope>NUCLEOTIDE SEQUENCE [LARGE SCALE GENOMIC DNA]</scope>
    <source>
        <strain evidence="4">PF1309</strain>
    </source>
</reference>
<sequence length="124" mass="13603">MEAGNRVRAEYDFDAQPNSGEMSIKAGETLTIIKAGIAGGWLEGKNTRGSIGLFPESYVSSVQDSLVSQFILQSEYTCLHSITVSCVKRKRKAQNAFHALCSLLILFEFSRNLDNSPEMVTAPL</sequence>
<dbReference type="InterPro" id="IPR036028">
    <property type="entry name" value="SH3-like_dom_sf"/>
</dbReference>
<dbReference type="SUPFAM" id="SSF50044">
    <property type="entry name" value="SH3-domain"/>
    <property type="match status" value="1"/>
</dbReference>
<dbReference type="EMBL" id="LIAE01007654">
    <property type="protein sequence ID" value="PAV77810.1"/>
    <property type="molecule type" value="Genomic_DNA"/>
</dbReference>
<comment type="caution">
    <text evidence="4">The sequence shown here is derived from an EMBL/GenBank/DDBJ whole genome shotgun (WGS) entry which is preliminary data.</text>
</comment>
<dbReference type="GO" id="GO:0035091">
    <property type="term" value="F:phosphatidylinositol binding"/>
    <property type="evidence" value="ECO:0007669"/>
    <property type="project" value="TreeGrafter"/>
</dbReference>
<name>A0A2A2KV33_9BILA</name>
<evidence type="ECO:0000259" key="3">
    <source>
        <dbReference type="PROSITE" id="PS50002"/>
    </source>
</evidence>
<dbReference type="InterPro" id="IPR001452">
    <property type="entry name" value="SH3_domain"/>
</dbReference>
<proteinExistence type="predicted"/>
<evidence type="ECO:0000256" key="1">
    <source>
        <dbReference type="ARBA" id="ARBA00022443"/>
    </source>
</evidence>
<accession>A0A2A2KV33</accession>
<feature type="domain" description="SH3" evidence="3">
    <location>
        <begin position="2"/>
        <end position="64"/>
    </location>
</feature>